<dbReference type="AlphaFoldDB" id="A0A5B7H990"/>
<protein>
    <submittedName>
        <fullName evidence="2">Uncharacterized protein</fullName>
    </submittedName>
</protein>
<evidence type="ECO:0000256" key="1">
    <source>
        <dbReference type="SAM" id="MobiDB-lite"/>
    </source>
</evidence>
<feature type="region of interest" description="Disordered" evidence="1">
    <location>
        <begin position="1"/>
        <end position="23"/>
    </location>
</feature>
<evidence type="ECO:0000313" key="2">
    <source>
        <dbReference type="EMBL" id="MPC66486.1"/>
    </source>
</evidence>
<gene>
    <name evidence="2" type="ORF">E2C01_060634</name>
</gene>
<dbReference type="EMBL" id="VSRR010024831">
    <property type="protein sequence ID" value="MPC66486.1"/>
    <property type="molecule type" value="Genomic_DNA"/>
</dbReference>
<accession>A0A5B7H990</accession>
<comment type="caution">
    <text evidence="2">The sequence shown here is derived from an EMBL/GenBank/DDBJ whole genome shotgun (WGS) entry which is preliminary data.</text>
</comment>
<keyword evidence="3" id="KW-1185">Reference proteome</keyword>
<dbReference type="Proteomes" id="UP000324222">
    <property type="component" value="Unassembled WGS sequence"/>
</dbReference>
<name>A0A5B7H990_PORTR</name>
<sequence>MSLQSNTRSVSTEACGLPQTGAGPGPVGAVTGLVLVVRLAGAKD</sequence>
<feature type="compositionally biased region" description="Polar residues" evidence="1">
    <location>
        <begin position="1"/>
        <end position="12"/>
    </location>
</feature>
<evidence type="ECO:0000313" key="3">
    <source>
        <dbReference type="Proteomes" id="UP000324222"/>
    </source>
</evidence>
<proteinExistence type="predicted"/>
<organism evidence="2 3">
    <name type="scientific">Portunus trituberculatus</name>
    <name type="common">Swimming crab</name>
    <name type="synonym">Neptunus trituberculatus</name>
    <dbReference type="NCBI Taxonomy" id="210409"/>
    <lineage>
        <taxon>Eukaryota</taxon>
        <taxon>Metazoa</taxon>
        <taxon>Ecdysozoa</taxon>
        <taxon>Arthropoda</taxon>
        <taxon>Crustacea</taxon>
        <taxon>Multicrustacea</taxon>
        <taxon>Malacostraca</taxon>
        <taxon>Eumalacostraca</taxon>
        <taxon>Eucarida</taxon>
        <taxon>Decapoda</taxon>
        <taxon>Pleocyemata</taxon>
        <taxon>Brachyura</taxon>
        <taxon>Eubrachyura</taxon>
        <taxon>Portunoidea</taxon>
        <taxon>Portunidae</taxon>
        <taxon>Portuninae</taxon>
        <taxon>Portunus</taxon>
    </lineage>
</organism>
<reference evidence="2 3" key="1">
    <citation type="submission" date="2019-05" db="EMBL/GenBank/DDBJ databases">
        <title>Another draft genome of Portunus trituberculatus and its Hox gene families provides insights of decapod evolution.</title>
        <authorList>
            <person name="Jeong J.-H."/>
            <person name="Song I."/>
            <person name="Kim S."/>
            <person name="Choi T."/>
            <person name="Kim D."/>
            <person name="Ryu S."/>
            <person name="Kim W."/>
        </authorList>
    </citation>
    <scope>NUCLEOTIDE SEQUENCE [LARGE SCALE GENOMIC DNA]</scope>
    <source>
        <tissue evidence="2">Muscle</tissue>
    </source>
</reference>